<gene>
    <name evidence="2" type="ORF">PAC_04720</name>
</gene>
<dbReference type="OrthoDB" id="2157530at2759"/>
<protein>
    <recommendedName>
        <fullName evidence="1">Heterokaryon incompatibility domain-containing protein</fullName>
    </recommendedName>
</protein>
<dbReference type="Proteomes" id="UP000184330">
    <property type="component" value="Unassembled WGS sequence"/>
</dbReference>
<feature type="domain" description="Heterokaryon incompatibility" evidence="1">
    <location>
        <begin position="91"/>
        <end position="197"/>
    </location>
</feature>
<dbReference type="AlphaFoldDB" id="A0A1L7WPY4"/>
<dbReference type="Pfam" id="PF06985">
    <property type="entry name" value="HET"/>
    <property type="match status" value="1"/>
</dbReference>
<proteinExistence type="predicted"/>
<dbReference type="InterPro" id="IPR010730">
    <property type="entry name" value="HET"/>
</dbReference>
<dbReference type="STRING" id="576137.A0A1L7WPY4"/>
<evidence type="ECO:0000313" key="3">
    <source>
        <dbReference type="Proteomes" id="UP000184330"/>
    </source>
</evidence>
<evidence type="ECO:0000259" key="1">
    <source>
        <dbReference type="Pfam" id="PF06985"/>
    </source>
</evidence>
<organism evidence="2 3">
    <name type="scientific">Phialocephala subalpina</name>
    <dbReference type="NCBI Taxonomy" id="576137"/>
    <lineage>
        <taxon>Eukaryota</taxon>
        <taxon>Fungi</taxon>
        <taxon>Dikarya</taxon>
        <taxon>Ascomycota</taxon>
        <taxon>Pezizomycotina</taxon>
        <taxon>Leotiomycetes</taxon>
        <taxon>Helotiales</taxon>
        <taxon>Mollisiaceae</taxon>
        <taxon>Phialocephala</taxon>
        <taxon>Phialocephala fortinii species complex</taxon>
    </lineage>
</organism>
<keyword evidence="3" id="KW-1185">Reference proteome</keyword>
<dbReference type="InterPro" id="IPR052895">
    <property type="entry name" value="HetReg/Transcr_Mod"/>
</dbReference>
<accession>A0A1L7WPY4</accession>
<dbReference type="PANTHER" id="PTHR24148">
    <property type="entry name" value="ANKYRIN REPEAT DOMAIN-CONTAINING PROTEIN 39 HOMOLOG-RELATED"/>
    <property type="match status" value="1"/>
</dbReference>
<evidence type="ECO:0000313" key="2">
    <source>
        <dbReference type="EMBL" id="CZR54836.1"/>
    </source>
</evidence>
<dbReference type="PANTHER" id="PTHR24148:SF73">
    <property type="entry name" value="HET DOMAIN PROTEIN (AFU_ORTHOLOGUE AFUA_8G01020)"/>
    <property type="match status" value="1"/>
</dbReference>
<reference evidence="2 3" key="1">
    <citation type="submission" date="2016-03" db="EMBL/GenBank/DDBJ databases">
        <authorList>
            <person name="Ploux O."/>
        </authorList>
    </citation>
    <scope>NUCLEOTIDE SEQUENCE [LARGE SCALE GENOMIC DNA]</scope>
    <source>
        <strain evidence="2 3">UAMH 11012</strain>
    </source>
</reference>
<dbReference type="EMBL" id="FJOG01000005">
    <property type="protein sequence ID" value="CZR54836.1"/>
    <property type="molecule type" value="Genomic_DNA"/>
</dbReference>
<name>A0A1L7WPY4_9HELO</name>
<sequence length="762" mass="85349">MSSSIENSPVIKHGPESDCLSICPLLDGEDPELDMYQYTCLPSSTSIRLIRLLPTSSKDIKEAGRQVKARESYINIQCSLEIVDLTDAPAYDALSYTWGNPTTVFLQDGKDKLLDIGDERCIPISYQARTILVTLSLYRALLNIILADIQSTALAHISGKPKEKYTWIDALCIDQSNIEERTCQVPMMDRIYNQAQTDAFARPAIETLMKIGDLPAEMAVIARSSPLNENRAWFKRAWVVQEVVFAQAMVVMCGSLCFNWELLLNASRFIHESRWSNQISQMAIRAMDGYYLDGVKMDPNIYSAWSDYPEDPGYAVLRINDASLKLNLLEHPHRLLGLIANHRFSQASDSKDKIYSLVAIASHALQSSSENALSKLHEIFRDVTWNLITSYGDLQVLSNIQDWSMTRTQGLPSWVPDYTTVLHPFLLTCNHENARLWSTCGDFKWKPPSHSMSPSILEVEGALHDIVVEVAELSHTTQPRNSNILKPSQVTFATAAKVSLVVPETYQWISSRTMTSTIPEHCQSGTIDNRESRLEALWRTLVADTFGGQQPAPVECGFAFSEWICDEFSNDIRNARLEAALANLIGQDYTVPGDIVVDSLHEIWSQLYPGEPGAYMDLPTRRAFNKAIEEIAIEKDNDLDWKTSFPPQGISFLPSWASFEAFIKDNKGSDPEVQNRVMAFRHRLKLSRKKGFQNAKELSWKWPAVDGSGGSGLGACGANVPFVLRRLGNGNFRVVGEAYVHGIMHGEALGAEGFELRRVVIE</sequence>